<dbReference type="PATRIC" id="fig|1088721.3.peg.1497"/>
<gene>
    <name evidence="3" type="ORF">NSU_1516</name>
</gene>
<organism evidence="3 4">
    <name type="scientific">Novosphingobium pentaromativorans US6-1</name>
    <dbReference type="NCBI Taxonomy" id="1088721"/>
    <lineage>
        <taxon>Bacteria</taxon>
        <taxon>Pseudomonadati</taxon>
        <taxon>Pseudomonadota</taxon>
        <taxon>Alphaproteobacteria</taxon>
        <taxon>Sphingomonadales</taxon>
        <taxon>Sphingomonadaceae</taxon>
        <taxon>Novosphingobium</taxon>
    </lineage>
</organism>
<dbReference type="InterPro" id="IPR032465">
    <property type="entry name" value="ACMSD"/>
</dbReference>
<dbReference type="STRING" id="1088721.JI59_12585"/>
<evidence type="ECO:0000313" key="4">
    <source>
        <dbReference type="Proteomes" id="UP000004030"/>
    </source>
</evidence>
<comment type="caution">
    <text evidence="3">The sequence shown here is derived from an EMBL/GenBank/DDBJ whole genome shotgun (WGS) entry which is preliminary data.</text>
</comment>
<keyword evidence="1" id="KW-0456">Lyase</keyword>
<dbReference type="InterPro" id="IPR032466">
    <property type="entry name" value="Metal_Hydrolase"/>
</dbReference>
<dbReference type="Pfam" id="PF04909">
    <property type="entry name" value="Amidohydro_2"/>
    <property type="match status" value="1"/>
</dbReference>
<dbReference type="InterPro" id="IPR006680">
    <property type="entry name" value="Amidohydro-rel"/>
</dbReference>
<dbReference type="PANTHER" id="PTHR21240:SF28">
    <property type="entry name" value="ISO-OROTATE DECARBOXYLASE (EUROFUNG)"/>
    <property type="match status" value="1"/>
</dbReference>
<dbReference type="EMBL" id="AGFM01000018">
    <property type="protein sequence ID" value="EHJ61462.1"/>
    <property type="molecule type" value="Genomic_DNA"/>
</dbReference>
<evidence type="ECO:0000259" key="2">
    <source>
        <dbReference type="Pfam" id="PF04909"/>
    </source>
</evidence>
<proteinExistence type="predicted"/>
<sequence length="409" mass="45269">MNEVSDLKRESQAAGGPDISQPIDYKVICADSHVNPPHDFWEHYMDKKWADKLPKIEHGEDADYIVFEGRRKKLNLLGGGGAAGNKDFKAEGRRADMLAGGWMPHTRLEDMDSDGIDAAVLFGGGPLGSSDVDLYIESFGAYNRWLSDFCKTDPRRLIGVGYIPLRDTQESIRMMTEAKALGFNAVNIPAFPQAKAANKTSGDTGAIAAMGAQAAALTGDPFGDRGLADPEFDDFWAAAVDLDMTLTIHLGARIARFGDKKHFLPDLLMTKYSMAEPIAVMIYGGVFDRFPKLRYTTVESGVGWFAHAAEYMDRTWEKQKGWIGSPLKERPSFYMDQNIYGSFINDRAGILMRDLPGAKNIMWSSDYPHSETTFPHSADVIARDFVGVPEEDKKMIICDRAKALFKIGA</sequence>
<dbReference type="SUPFAM" id="SSF51556">
    <property type="entry name" value="Metallo-dependent hydrolases"/>
    <property type="match status" value="1"/>
</dbReference>
<dbReference type="KEGG" id="npn:JI59_12585"/>
<dbReference type="PANTHER" id="PTHR21240">
    <property type="entry name" value="2-AMINO-3-CARBOXYLMUCONATE-6-SEMIALDEHYDE DECARBOXYLASE"/>
    <property type="match status" value="1"/>
</dbReference>
<dbReference type="eggNOG" id="COG2159">
    <property type="taxonomic scope" value="Bacteria"/>
</dbReference>
<name>G6EAZ5_9SPHN</name>
<dbReference type="GO" id="GO:0005737">
    <property type="term" value="C:cytoplasm"/>
    <property type="evidence" value="ECO:0007669"/>
    <property type="project" value="TreeGrafter"/>
</dbReference>
<accession>G6EAZ5</accession>
<dbReference type="Proteomes" id="UP000004030">
    <property type="component" value="Unassembled WGS sequence"/>
</dbReference>
<keyword evidence="4" id="KW-1185">Reference proteome</keyword>
<evidence type="ECO:0000313" key="3">
    <source>
        <dbReference type="EMBL" id="EHJ61462.1"/>
    </source>
</evidence>
<protein>
    <recommendedName>
        <fullName evidence="2">Amidohydrolase-related domain-containing protein</fullName>
    </recommendedName>
</protein>
<dbReference type="RefSeq" id="WP_007012431.1">
    <property type="nucleotide sequence ID" value="NZ_AGFM01000018.1"/>
</dbReference>
<reference evidence="3 4" key="1">
    <citation type="journal article" date="2012" name="J. Bacteriol.">
        <title>Genome sequence of benzo(a)pyrene-degrading bacterium Novosphingobium pentaromativorans US6-1.</title>
        <authorList>
            <person name="Luo Y.R."/>
            <person name="Kang S.G."/>
            <person name="Kim S.J."/>
            <person name="Kim M.R."/>
            <person name="Li N."/>
            <person name="Lee J.H."/>
            <person name="Kwon K.K."/>
        </authorList>
    </citation>
    <scope>NUCLEOTIDE SEQUENCE [LARGE SCALE GENOMIC DNA]</scope>
    <source>
        <strain evidence="3 4">US6-1</strain>
    </source>
</reference>
<feature type="domain" description="Amidohydrolase-related" evidence="2">
    <location>
        <begin position="130"/>
        <end position="406"/>
    </location>
</feature>
<dbReference type="GO" id="GO:0016787">
    <property type="term" value="F:hydrolase activity"/>
    <property type="evidence" value="ECO:0007669"/>
    <property type="project" value="InterPro"/>
</dbReference>
<dbReference type="AlphaFoldDB" id="G6EAZ5"/>
<dbReference type="GO" id="GO:0019748">
    <property type="term" value="P:secondary metabolic process"/>
    <property type="evidence" value="ECO:0007669"/>
    <property type="project" value="TreeGrafter"/>
</dbReference>
<evidence type="ECO:0000256" key="1">
    <source>
        <dbReference type="ARBA" id="ARBA00023239"/>
    </source>
</evidence>
<dbReference type="GO" id="GO:0016831">
    <property type="term" value="F:carboxy-lyase activity"/>
    <property type="evidence" value="ECO:0007669"/>
    <property type="project" value="InterPro"/>
</dbReference>
<dbReference type="Gene3D" id="3.20.20.140">
    <property type="entry name" value="Metal-dependent hydrolases"/>
    <property type="match status" value="1"/>
</dbReference>